<keyword evidence="6" id="KW-0539">Nucleus</keyword>
<comment type="caution">
    <text evidence="8">The sequence shown here is derived from an EMBL/GenBank/DDBJ whole genome shotgun (WGS) entry which is preliminary data.</text>
</comment>
<dbReference type="EMBL" id="JAGPXC010000013">
    <property type="protein sequence ID" value="KAH6643273.1"/>
    <property type="molecule type" value="Genomic_DNA"/>
</dbReference>
<keyword evidence="2" id="KW-0862">Zinc</keyword>
<dbReference type="GeneID" id="70123898"/>
<dbReference type="InterPro" id="IPR052360">
    <property type="entry name" value="Transcr_Regulatory_Proteins"/>
</dbReference>
<dbReference type="InterPro" id="IPR001138">
    <property type="entry name" value="Zn2Cys6_DnaBD"/>
</dbReference>
<dbReference type="GO" id="GO:0008270">
    <property type="term" value="F:zinc ion binding"/>
    <property type="evidence" value="ECO:0007669"/>
    <property type="project" value="InterPro"/>
</dbReference>
<accession>A0A9P8U802</accession>
<evidence type="ECO:0000313" key="8">
    <source>
        <dbReference type="EMBL" id="KAH6643273.1"/>
    </source>
</evidence>
<dbReference type="GO" id="GO:0003677">
    <property type="term" value="F:DNA binding"/>
    <property type="evidence" value="ECO:0007669"/>
    <property type="project" value="UniProtKB-KW"/>
</dbReference>
<feature type="domain" description="Zn(2)-C6 fungal-type" evidence="7">
    <location>
        <begin position="12"/>
        <end position="41"/>
    </location>
</feature>
<evidence type="ECO:0000256" key="3">
    <source>
        <dbReference type="ARBA" id="ARBA00023015"/>
    </source>
</evidence>
<dbReference type="GO" id="GO:0000981">
    <property type="term" value="F:DNA-binding transcription factor activity, RNA polymerase II-specific"/>
    <property type="evidence" value="ECO:0007669"/>
    <property type="project" value="InterPro"/>
</dbReference>
<dbReference type="PROSITE" id="PS00463">
    <property type="entry name" value="ZN2_CY6_FUNGAL_1"/>
    <property type="match status" value="1"/>
</dbReference>
<dbReference type="SUPFAM" id="SSF57701">
    <property type="entry name" value="Zn2/Cys6 DNA-binding domain"/>
    <property type="match status" value="1"/>
</dbReference>
<dbReference type="SMART" id="SM00066">
    <property type="entry name" value="GAL4"/>
    <property type="match status" value="1"/>
</dbReference>
<dbReference type="Pfam" id="PF00172">
    <property type="entry name" value="Zn_clus"/>
    <property type="match status" value="1"/>
</dbReference>
<evidence type="ECO:0000256" key="6">
    <source>
        <dbReference type="ARBA" id="ARBA00023242"/>
    </source>
</evidence>
<dbReference type="Gene3D" id="4.10.240.10">
    <property type="entry name" value="Zn(2)-C6 fungal-type DNA-binding domain"/>
    <property type="match status" value="1"/>
</dbReference>
<keyword evidence="4" id="KW-0238">DNA-binding</keyword>
<name>A0A9P8U802_9PEZI</name>
<keyword evidence="5" id="KW-0804">Transcription</keyword>
<keyword evidence="1" id="KW-0479">Metal-binding</keyword>
<dbReference type="CDD" id="cd00067">
    <property type="entry name" value="GAL4"/>
    <property type="match status" value="1"/>
</dbReference>
<sequence length="551" mass="62049">MARKGGHKVRTGCLTCKTRKVKCDEAKPECSRCLTSGRKCSGYPVTPPQSSGLMWHRPRHLFQGIDSPADRRALQFFSEVAGPFLPGATDPYFWTHVVMQFSDFEPAVRHSVIAISSLYERRQIDDKSNVGLQVDCFALQHYNASIHEMQNMDNQPLVLLVCILFICIEFLQLNKTAAMQHCKHGVKLLQDLSSKYSWAEEYLVPIFRHLNVFPFFFGGPSDFPELVAANEPVPTTFGSFAEARSMLDTIFSRSMRLVRQGDQLRFGDPDHRQPQPELLAEQASILEYLSRWQIAFMSVTRDLSVPACPMVWHDNFGVRSSQQLLETFLSINYESCEILTKLALINNEVECDSCLDGYRSIIRQAANIDTISDCFEERVPNQPQFVFELGFLPFLSNVALKCRDMKTRLAAMRMTRSLGMRQEGLFDGCSTYALARRTIEIEHGIVLNNLGHPITEAAYPGLPPESSRIRGVGVNADTAVEHIGGRDFTGKIVGCYMLESNGVVRLRTEFLPNDLDAARANGFDNMNQPWPQSHDPAALSTYELPKLCVDA</sequence>
<evidence type="ECO:0000313" key="9">
    <source>
        <dbReference type="Proteomes" id="UP000758603"/>
    </source>
</evidence>
<evidence type="ECO:0000256" key="5">
    <source>
        <dbReference type="ARBA" id="ARBA00023163"/>
    </source>
</evidence>
<reference evidence="8" key="1">
    <citation type="journal article" date="2021" name="Nat. Commun.">
        <title>Genetic determinants of endophytism in the Arabidopsis root mycobiome.</title>
        <authorList>
            <person name="Mesny F."/>
            <person name="Miyauchi S."/>
            <person name="Thiergart T."/>
            <person name="Pickel B."/>
            <person name="Atanasova L."/>
            <person name="Karlsson M."/>
            <person name="Huettel B."/>
            <person name="Barry K.W."/>
            <person name="Haridas S."/>
            <person name="Chen C."/>
            <person name="Bauer D."/>
            <person name="Andreopoulos W."/>
            <person name="Pangilinan J."/>
            <person name="LaButti K."/>
            <person name="Riley R."/>
            <person name="Lipzen A."/>
            <person name="Clum A."/>
            <person name="Drula E."/>
            <person name="Henrissat B."/>
            <person name="Kohler A."/>
            <person name="Grigoriev I.V."/>
            <person name="Martin F.M."/>
            <person name="Hacquard S."/>
        </authorList>
    </citation>
    <scope>NUCLEOTIDE SEQUENCE</scope>
    <source>
        <strain evidence="8">MPI-SDFR-AT-0073</strain>
    </source>
</reference>
<dbReference type="PANTHER" id="PTHR36206">
    <property type="entry name" value="ASPERCRYPTIN BIOSYNTHESIS CLUSTER-SPECIFIC TRANSCRIPTION REGULATOR ATNN-RELATED"/>
    <property type="match status" value="1"/>
</dbReference>
<evidence type="ECO:0000256" key="1">
    <source>
        <dbReference type="ARBA" id="ARBA00022723"/>
    </source>
</evidence>
<evidence type="ECO:0000259" key="7">
    <source>
        <dbReference type="PROSITE" id="PS50048"/>
    </source>
</evidence>
<evidence type="ECO:0000256" key="4">
    <source>
        <dbReference type="ARBA" id="ARBA00023125"/>
    </source>
</evidence>
<dbReference type="OrthoDB" id="2593732at2759"/>
<proteinExistence type="predicted"/>
<dbReference type="AlphaFoldDB" id="A0A9P8U802"/>
<dbReference type="RefSeq" id="XP_045951203.1">
    <property type="nucleotide sequence ID" value="XM_046095005.1"/>
</dbReference>
<evidence type="ECO:0000256" key="2">
    <source>
        <dbReference type="ARBA" id="ARBA00022833"/>
    </source>
</evidence>
<organism evidence="8 9">
    <name type="scientific">Truncatella angustata</name>
    <dbReference type="NCBI Taxonomy" id="152316"/>
    <lineage>
        <taxon>Eukaryota</taxon>
        <taxon>Fungi</taxon>
        <taxon>Dikarya</taxon>
        <taxon>Ascomycota</taxon>
        <taxon>Pezizomycotina</taxon>
        <taxon>Sordariomycetes</taxon>
        <taxon>Xylariomycetidae</taxon>
        <taxon>Amphisphaeriales</taxon>
        <taxon>Sporocadaceae</taxon>
        <taxon>Truncatella</taxon>
    </lineage>
</organism>
<keyword evidence="3" id="KW-0805">Transcription regulation</keyword>
<protein>
    <recommendedName>
        <fullName evidence="7">Zn(2)-C6 fungal-type domain-containing protein</fullName>
    </recommendedName>
</protein>
<dbReference type="PANTHER" id="PTHR36206:SF16">
    <property type="entry name" value="TRANSCRIPTION FACTOR DOMAIN-CONTAINING PROTEIN-RELATED"/>
    <property type="match status" value="1"/>
</dbReference>
<dbReference type="PROSITE" id="PS50048">
    <property type="entry name" value="ZN2_CY6_FUNGAL_2"/>
    <property type="match status" value="1"/>
</dbReference>
<gene>
    <name evidence="8" type="ORF">BKA67DRAFT_132013</name>
</gene>
<dbReference type="Proteomes" id="UP000758603">
    <property type="component" value="Unassembled WGS sequence"/>
</dbReference>
<dbReference type="InterPro" id="IPR036864">
    <property type="entry name" value="Zn2-C6_fun-type_DNA-bd_sf"/>
</dbReference>
<keyword evidence="9" id="KW-1185">Reference proteome</keyword>